<feature type="domain" description="Histidine kinase" evidence="4">
    <location>
        <begin position="228"/>
        <end position="432"/>
    </location>
</feature>
<dbReference type="Proteomes" id="UP000000547">
    <property type="component" value="Chromosome"/>
</dbReference>
<name>Q489D7_COLP3</name>
<reference evidence="5" key="1">
    <citation type="journal article" date="2005" name="Proc. Natl. Acad. Sci. U.S.A.">
        <title>The psychrophilic lifestyle as revealed by the genome sequence of Colwellia psychrerythraea 34H through genomic and proteomic analyses.</title>
        <authorList>
            <person name="Methe B.A."/>
            <person name="Nelson K.E."/>
            <person name="Deming J.W."/>
            <person name="Momen B."/>
            <person name="Melamud E."/>
            <person name="Zhang X."/>
            <person name="Moult J."/>
            <person name="Madupu R."/>
            <person name="Nelson W.C."/>
            <person name="Dodson R.J."/>
            <person name="Brinkac L.M."/>
            <person name="Daugherty S.C."/>
            <person name="Durkin A.S."/>
            <person name="DeBoy R.T."/>
            <person name="Kolonay J.F."/>
            <person name="Sullivan S.A."/>
            <person name="Zhou L."/>
            <person name="Davidsen T.M."/>
            <person name="Wu M."/>
            <person name="Huston A.L."/>
            <person name="Lewis M."/>
            <person name="Weaver B."/>
            <person name="Weidman J.F."/>
            <person name="Khouri H."/>
            <person name="Utterback T.R."/>
            <person name="Feldblyum T.V."/>
            <person name="Fraser C.M."/>
        </authorList>
    </citation>
    <scope>NUCLEOTIDE SEQUENCE [LARGE SCALE GENOMIC DNA]</scope>
    <source>
        <strain evidence="5">34H</strain>
    </source>
</reference>
<keyword evidence="3" id="KW-1133">Transmembrane helix</keyword>
<dbReference type="SMART" id="SM00387">
    <property type="entry name" value="HATPase_c"/>
    <property type="match status" value="1"/>
</dbReference>
<evidence type="ECO:0000313" key="6">
    <source>
        <dbReference type="Proteomes" id="UP000000547"/>
    </source>
</evidence>
<dbReference type="InterPro" id="IPR004358">
    <property type="entry name" value="Sig_transdc_His_kin-like_C"/>
</dbReference>
<dbReference type="STRING" id="167879.CPS_0577"/>
<dbReference type="GO" id="GO:0004673">
    <property type="term" value="F:protein histidine kinase activity"/>
    <property type="evidence" value="ECO:0007669"/>
    <property type="project" value="UniProtKB-EC"/>
</dbReference>
<dbReference type="InterPro" id="IPR035965">
    <property type="entry name" value="PAS-like_dom_sf"/>
</dbReference>
<dbReference type="KEGG" id="cps:CPS_0577"/>
<evidence type="ECO:0000259" key="4">
    <source>
        <dbReference type="PROSITE" id="PS50109"/>
    </source>
</evidence>
<dbReference type="InterPro" id="IPR005467">
    <property type="entry name" value="His_kinase_dom"/>
</dbReference>
<comment type="catalytic activity">
    <reaction evidence="1">
        <text>ATP + protein L-histidine = ADP + protein N-phospho-L-histidine.</text>
        <dbReference type="EC" id="2.7.13.3"/>
    </reaction>
</comment>
<gene>
    <name evidence="5" type="ordered locus">CPS_0577</name>
</gene>
<keyword evidence="3" id="KW-0472">Membrane</keyword>
<dbReference type="PROSITE" id="PS50109">
    <property type="entry name" value="HIS_KIN"/>
    <property type="match status" value="1"/>
</dbReference>
<dbReference type="PRINTS" id="PR00344">
    <property type="entry name" value="BCTRLSENSOR"/>
</dbReference>
<keyword evidence="5" id="KW-0808">Transferase</keyword>
<organism evidence="5 6">
    <name type="scientific">Colwellia psychrerythraea (strain 34H / ATCC BAA-681)</name>
    <name type="common">Vibrio psychroerythus</name>
    <dbReference type="NCBI Taxonomy" id="167879"/>
    <lineage>
        <taxon>Bacteria</taxon>
        <taxon>Pseudomonadati</taxon>
        <taxon>Pseudomonadota</taxon>
        <taxon>Gammaproteobacteria</taxon>
        <taxon>Alteromonadales</taxon>
        <taxon>Colwelliaceae</taxon>
        <taxon>Colwellia</taxon>
    </lineage>
</organism>
<proteinExistence type="predicted"/>
<dbReference type="PANTHER" id="PTHR43065:SF51">
    <property type="entry name" value="HISTIDINE KINASE"/>
    <property type="match status" value="1"/>
</dbReference>
<evidence type="ECO:0000256" key="2">
    <source>
        <dbReference type="ARBA" id="ARBA00012438"/>
    </source>
</evidence>
<dbReference type="AlphaFoldDB" id="Q489D7"/>
<dbReference type="PANTHER" id="PTHR43065">
    <property type="entry name" value="SENSOR HISTIDINE KINASE"/>
    <property type="match status" value="1"/>
</dbReference>
<feature type="transmembrane region" description="Helical" evidence="3">
    <location>
        <begin position="6"/>
        <end position="39"/>
    </location>
</feature>
<dbReference type="InterPro" id="IPR036890">
    <property type="entry name" value="HATPase_C_sf"/>
</dbReference>
<dbReference type="RefSeq" id="WP_011041427.1">
    <property type="nucleotide sequence ID" value="NC_003910.7"/>
</dbReference>
<dbReference type="EMBL" id="CP000083">
    <property type="protein sequence ID" value="AAZ26411.1"/>
    <property type="molecule type" value="Genomic_DNA"/>
</dbReference>
<keyword evidence="3" id="KW-0812">Transmembrane</keyword>
<dbReference type="Gene3D" id="3.30.450.20">
    <property type="entry name" value="PAS domain"/>
    <property type="match status" value="1"/>
</dbReference>
<sequence length="433" mass="49208">MLIVQLILINIAFIVSFSLLLPSSPWLFSISSILLITLAAMRYQHYHRQTHQILQTLLHGLRNLQDGDFSITLADKKTNKSQSQSEVLALFNQVTDKLRQEKQSLYQRELLLDKVVNASDVVTVLVNHRDTIIFANRAAEYFFNQKSMLGMSWTTLLDEKLPELIPHNDKDNAIIQLLLAETKTEHSWHLSRHHLKLHGSRHQLTLLKPITKAMHQQELQTWKKVIRVINHELNNSIAPISSMCHSGNILAERLNEPQLIRVFATISKRINKLAEFIQSYSQLARLSQPKKQEFDLIKTLKQLQELYLFTLSCQGNSLMFTGDESQIEQLLINLLKNAQQACPDKVNAEKSCVVSVSSQQDKLVITVRDFGTGMPVEVLQKAFLPYYSTKADGSGIGLSICREISDGHQGQITLNNHPKGGLQVDVYLPHNVN</sequence>
<dbReference type="SUPFAM" id="SSF55785">
    <property type="entry name" value="PYP-like sensor domain (PAS domain)"/>
    <property type="match status" value="1"/>
</dbReference>
<evidence type="ECO:0000313" key="5">
    <source>
        <dbReference type="EMBL" id="AAZ26411.1"/>
    </source>
</evidence>
<dbReference type="EC" id="2.7.13.3" evidence="2"/>
<keyword evidence="5" id="KW-0418">Kinase</keyword>
<evidence type="ECO:0000256" key="1">
    <source>
        <dbReference type="ARBA" id="ARBA00000085"/>
    </source>
</evidence>
<dbReference type="Pfam" id="PF02518">
    <property type="entry name" value="HATPase_c"/>
    <property type="match status" value="1"/>
</dbReference>
<accession>Q489D7</accession>
<dbReference type="Gene3D" id="3.30.565.10">
    <property type="entry name" value="Histidine kinase-like ATPase, C-terminal domain"/>
    <property type="match status" value="1"/>
</dbReference>
<dbReference type="SUPFAM" id="SSF55874">
    <property type="entry name" value="ATPase domain of HSP90 chaperone/DNA topoisomerase II/histidine kinase"/>
    <property type="match status" value="1"/>
</dbReference>
<protein>
    <recommendedName>
        <fullName evidence="2">histidine kinase</fullName>
        <ecNumber evidence="2">2.7.13.3</ecNumber>
    </recommendedName>
</protein>
<dbReference type="HOGENOM" id="CLU_000445_114_4_6"/>
<dbReference type="InterPro" id="IPR003594">
    <property type="entry name" value="HATPase_dom"/>
</dbReference>
<evidence type="ECO:0000256" key="3">
    <source>
        <dbReference type="SAM" id="Phobius"/>
    </source>
</evidence>